<comment type="caution">
    <text evidence="5">The sequence shown here is derived from an EMBL/GenBank/DDBJ whole genome shotgun (WGS) entry which is preliminary data.</text>
</comment>
<feature type="compositionally biased region" description="Low complexity" evidence="3">
    <location>
        <begin position="1094"/>
        <end position="1106"/>
    </location>
</feature>
<evidence type="ECO:0000259" key="4">
    <source>
        <dbReference type="PROSITE" id="PS50014"/>
    </source>
</evidence>
<dbReference type="GO" id="GO:0005669">
    <property type="term" value="C:transcription factor TFIID complex"/>
    <property type="evidence" value="ECO:0007669"/>
    <property type="project" value="InterPro"/>
</dbReference>
<evidence type="ECO:0000313" key="5">
    <source>
        <dbReference type="EMBL" id="GLC52450.1"/>
    </source>
</evidence>
<accession>A0A9W6BIM1</accession>
<sequence>MLGEPLSPALDAGPAARANLNAILRELVQHLLDKGPHANFFRNPVSCVVVDDYRDHVPADNEMYLNKILERTEAQHYANVATFRADLQLMYDNAAAYNGRNGGKHAYEPVINWAADMLTLADKELQQRTQALLGDTAAQQSPCHGSGSEKPDVPNADPAGDPAVFALVPVLAAKTVATGPPSDGPGPPSASPPADPCMSADEKPPSLPSPQEQQPQDDCKPLSPVEQQQQQEQGQQPGLAAAAAQGSPRAANGSAGQQSSSPSSGSGDGAHSGLEALLAACELAAEQDSAAPRSGPGATGANAVAPERHSYPGCGGDGVLAKDAHPQQQPQPAAGPAAGGEAAANAGAGPLSVPRQLPAGGQLSLQQPQQQQQHDDPKGSSEGAGMALCSVRSGGGAEGVVSAVQPGGPLPGGGRGGSAGGGAGGANGSYLASNAFKNRRHKSKQVYIKPNKVVYLPTTFVEEEFDVTALPLECELRVEADGVQTDETFRVTIKSVPRQGLSTMYCMTNVMRFQQQYLNWQIYNWTRIDNGHIKIHLQAPSPSQAQLQRPDMDRAASMPEQAGRNLVAVAQCMDGVTGGQPRAIGTGGAAASSSLKRKSDTGRYTFAPRVERRLVVEPGRDLPADLRLSSTGFLQYPSSIPESPPASPQRRVSACIAAAAAGAAAAAALPPRAPSAQAPGLAHHGSRLPPHGPHHQPQQVHVHIHQHQHPGLGAYQGQLQSQQQHHHPHPHPQQLQQQQQQRLLQIYHPHLHNSVGNNAGLPPFPLQQQQHQQQQQQRGSNSSIRTEHQTCSEDSSGPVVGAEAVASVPLVLPLTWHPAAAGLARPGLARASAGARGGPAASLHPLELSRQLQEVADQLQAQAQAAGGELPALAALQLAMSALQQQQIQQQIHHHQQQQQPLDLSSAVDQERLLQQLGLAGVSLHPHAHAPPNASHTQRYSRGPRGSGGCLLDLEMAEVHASATSSARRSGSGGGDGMVVGGQDGDGEAAAAGVPRGGAFAQRRPSKSGAVEPYGQLVLQQPDGAPHGERQQHQQRRSSHGDRCRQQQGALALVPAGAGGEGADGGRNLPPPDAAAASQQRAGDGGERADAADADAAAKSAAAAAASEEDEGEQRGKAADEEMGELHHIVCHPRRSGNGGGAGRLLPGAAAAAGFLSGGGRILLDVGALGGGGGAAAPVGGRVSGSGRRADLGLASQAGGGVGLAAFPPGLDLADCGPADIFTFLSPSKRFKVAVSSENATAAAVTATMGGSELSVLDVLSLRAAAGGLPGPAEAALAAALRQGGGGGGGVFPQAAAAAAALGGRPFLPVGSEVMGQLM</sequence>
<dbReference type="GO" id="GO:0017025">
    <property type="term" value="F:TBP-class protein binding"/>
    <property type="evidence" value="ECO:0007669"/>
    <property type="project" value="InterPro"/>
</dbReference>
<feature type="region of interest" description="Disordered" evidence="3">
    <location>
        <begin position="926"/>
        <end position="947"/>
    </location>
</feature>
<feature type="region of interest" description="Disordered" evidence="3">
    <location>
        <begin position="176"/>
        <end position="273"/>
    </location>
</feature>
<dbReference type="SUPFAM" id="SSF47370">
    <property type="entry name" value="Bromodomain"/>
    <property type="match status" value="1"/>
</dbReference>
<dbReference type="GO" id="GO:0051123">
    <property type="term" value="P:RNA polymerase II preinitiation complex assembly"/>
    <property type="evidence" value="ECO:0007669"/>
    <property type="project" value="TreeGrafter"/>
</dbReference>
<dbReference type="GO" id="GO:0004402">
    <property type="term" value="F:histone acetyltransferase activity"/>
    <property type="evidence" value="ECO:0007669"/>
    <property type="project" value="InterPro"/>
</dbReference>
<evidence type="ECO:0000256" key="3">
    <source>
        <dbReference type="SAM" id="MobiDB-lite"/>
    </source>
</evidence>
<feature type="compositionally biased region" description="Low complexity" evidence="3">
    <location>
        <begin position="227"/>
        <end position="273"/>
    </location>
</feature>
<feature type="compositionally biased region" description="Low complexity" evidence="3">
    <location>
        <begin position="670"/>
        <end position="679"/>
    </location>
</feature>
<dbReference type="PANTHER" id="PTHR13900:SF0">
    <property type="entry name" value="TRANSCRIPTION INITIATION FACTOR TFIID SUBUNIT 1"/>
    <property type="match status" value="1"/>
</dbReference>
<feature type="region of interest" description="Disordered" evidence="3">
    <location>
        <begin position="670"/>
        <end position="798"/>
    </location>
</feature>
<reference evidence="5 6" key="1">
    <citation type="journal article" date="2023" name="Commun. Biol.">
        <title>Reorganization of the ancestral sex-determining regions during the evolution of trioecy in Pleodorina starrii.</title>
        <authorList>
            <person name="Takahashi K."/>
            <person name="Suzuki S."/>
            <person name="Kawai-Toyooka H."/>
            <person name="Yamamoto K."/>
            <person name="Hamaji T."/>
            <person name="Ootsuki R."/>
            <person name="Yamaguchi H."/>
            <person name="Kawachi M."/>
            <person name="Higashiyama T."/>
            <person name="Nozaki H."/>
        </authorList>
    </citation>
    <scope>NUCLEOTIDE SEQUENCE [LARGE SCALE GENOMIC DNA]</scope>
    <source>
        <strain evidence="5 6">NIES-4479</strain>
    </source>
</reference>
<name>A0A9W6BIM1_9CHLO</name>
<feature type="compositionally biased region" description="Gly residues" evidence="3">
    <location>
        <begin position="410"/>
        <end position="421"/>
    </location>
</feature>
<keyword evidence="1 2" id="KW-0103">Bromodomain</keyword>
<proteinExistence type="predicted"/>
<dbReference type="InterPro" id="IPR040240">
    <property type="entry name" value="TAF1"/>
</dbReference>
<dbReference type="CDD" id="cd04369">
    <property type="entry name" value="Bromodomain"/>
    <property type="match status" value="1"/>
</dbReference>
<feature type="domain" description="Bromo" evidence="4">
    <location>
        <begin position="33"/>
        <end position="105"/>
    </location>
</feature>
<feature type="region of interest" description="Disordered" evidence="3">
    <location>
        <begin position="285"/>
        <end position="421"/>
    </location>
</feature>
<dbReference type="Pfam" id="PF00439">
    <property type="entry name" value="Bromodomain"/>
    <property type="match status" value="1"/>
</dbReference>
<dbReference type="PANTHER" id="PTHR13900">
    <property type="entry name" value="TRANSCRIPTION INITIATION FACTOR TFIID"/>
    <property type="match status" value="1"/>
</dbReference>
<dbReference type="Proteomes" id="UP001165080">
    <property type="component" value="Unassembled WGS sequence"/>
</dbReference>
<feature type="compositionally biased region" description="Gly residues" evidence="3">
    <location>
        <begin position="971"/>
        <end position="984"/>
    </location>
</feature>
<feature type="compositionally biased region" description="Pro residues" evidence="3">
    <location>
        <begin position="182"/>
        <end position="195"/>
    </location>
</feature>
<gene>
    <name evidence="5" type="primary">PLEST003292</name>
    <name evidence="5" type="ORF">PLESTB_000630500</name>
</gene>
<evidence type="ECO:0000313" key="6">
    <source>
        <dbReference type="Proteomes" id="UP001165080"/>
    </source>
</evidence>
<feature type="region of interest" description="Disordered" evidence="3">
    <location>
        <begin position="135"/>
        <end position="161"/>
    </location>
</feature>
<keyword evidence="6" id="KW-1185">Reference proteome</keyword>
<feature type="compositionally biased region" description="Low complexity" evidence="3">
    <location>
        <begin position="732"/>
        <end position="745"/>
    </location>
</feature>
<feature type="region of interest" description="Disordered" evidence="3">
    <location>
        <begin position="579"/>
        <end position="603"/>
    </location>
</feature>
<dbReference type="PROSITE" id="PS50014">
    <property type="entry name" value="BROMODOMAIN_2"/>
    <property type="match status" value="1"/>
</dbReference>
<evidence type="ECO:0000256" key="2">
    <source>
        <dbReference type="PROSITE-ProRule" id="PRU00035"/>
    </source>
</evidence>
<evidence type="ECO:0000256" key="1">
    <source>
        <dbReference type="ARBA" id="ARBA00023117"/>
    </source>
</evidence>
<protein>
    <recommendedName>
        <fullName evidence="4">Bromo domain-containing protein</fullName>
    </recommendedName>
</protein>
<dbReference type="SMART" id="SM00297">
    <property type="entry name" value="BROMO"/>
    <property type="match status" value="1"/>
</dbReference>
<dbReference type="InterPro" id="IPR036427">
    <property type="entry name" value="Bromodomain-like_sf"/>
</dbReference>
<feature type="compositionally biased region" description="Low complexity" evidence="3">
    <location>
        <begin position="326"/>
        <end position="372"/>
    </location>
</feature>
<dbReference type="GO" id="GO:0016251">
    <property type="term" value="F:RNA polymerase II general transcription initiation factor activity"/>
    <property type="evidence" value="ECO:0007669"/>
    <property type="project" value="InterPro"/>
</dbReference>
<feature type="region of interest" description="Disordered" evidence="3">
    <location>
        <begin position="961"/>
        <end position="1120"/>
    </location>
</feature>
<organism evidence="5 6">
    <name type="scientific">Pleodorina starrii</name>
    <dbReference type="NCBI Taxonomy" id="330485"/>
    <lineage>
        <taxon>Eukaryota</taxon>
        <taxon>Viridiplantae</taxon>
        <taxon>Chlorophyta</taxon>
        <taxon>core chlorophytes</taxon>
        <taxon>Chlorophyceae</taxon>
        <taxon>CS clade</taxon>
        <taxon>Chlamydomonadales</taxon>
        <taxon>Volvocaceae</taxon>
        <taxon>Pleodorina</taxon>
    </lineage>
</organism>
<dbReference type="Gene3D" id="1.20.920.10">
    <property type="entry name" value="Bromodomain-like"/>
    <property type="match status" value="1"/>
</dbReference>
<dbReference type="EMBL" id="BRXU01000006">
    <property type="protein sequence ID" value="GLC52450.1"/>
    <property type="molecule type" value="Genomic_DNA"/>
</dbReference>
<feature type="compositionally biased region" description="Low complexity" evidence="3">
    <location>
        <begin position="767"/>
        <end position="777"/>
    </location>
</feature>
<dbReference type="InterPro" id="IPR001487">
    <property type="entry name" value="Bromodomain"/>
</dbReference>